<evidence type="ECO:0000313" key="1">
    <source>
        <dbReference type="EMBL" id="HEB45976.1"/>
    </source>
</evidence>
<protein>
    <submittedName>
        <fullName evidence="1">Uncharacterized protein</fullName>
    </submittedName>
</protein>
<gene>
    <name evidence="1" type="ORF">ENP70_20350</name>
</gene>
<dbReference type="AlphaFoldDB" id="A0A7C1PJT5"/>
<proteinExistence type="predicted"/>
<name>A0A7C1PJT5_9HYPH</name>
<sequence>MTTTSTNDVVANALAEVAKARAWRERNEAQRRQTFSGMAVRQSVYVLARKKPEEEEPCKQ</sequence>
<accession>A0A7C1PJT5</accession>
<dbReference type="EMBL" id="DSKI01001045">
    <property type="protein sequence ID" value="HEB45976.1"/>
    <property type="molecule type" value="Genomic_DNA"/>
</dbReference>
<reference evidence="1" key="1">
    <citation type="journal article" date="2020" name="mSystems">
        <title>Genome- and Community-Level Interaction Insights into Carbon Utilization and Element Cycling Functions of Hydrothermarchaeota in Hydrothermal Sediment.</title>
        <authorList>
            <person name="Zhou Z."/>
            <person name="Liu Y."/>
            <person name="Xu W."/>
            <person name="Pan J."/>
            <person name="Luo Z.H."/>
            <person name="Li M."/>
        </authorList>
    </citation>
    <scope>NUCLEOTIDE SEQUENCE [LARGE SCALE GENOMIC DNA]</scope>
    <source>
        <strain evidence="1">SpSt-243</strain>
    </source>
</reference>
<organism evidence="1">
    <name type="scientific">Agrobacterium albertimagni</name>
    <dbReference type="NCBI Taxonomy" id="147266"/>
    <lineage>
        <taxon>Bacteria</taxon>
        <taxon>Pseudomonadati</taxon>
        <taxon>Pseudomonadota</taxon>
        <taxon>Alphaproteobacteria</taxon>
        <taxon>Hyphomicrobiales</taxon>
        <taxon>Rhizobiaceae</taxon>
        <taxon>Rhizobium/Agrobacterium group</taxon>
        <taxon>Agrobacterium</taxon>
    </lineage>
</organism>
<comment type="caution">
    <text evidence="1">The sequence shown here is derived from an EMBL/GenBank/DDBJ whole genome shotgun (WGS) entry which is preliminary data.</text>
</comment>